<accession>A0A0K6IUG6</accession>
<dbReference type="RefSeq" id="WP_055464732.1">
    <property type="nucleotide sequence ID" value="NZ_CYHG01000021.1"/>
</dbReference>
<gene>
    <name evidence="2" type="ORF">Ga0061065_12125</name>
</gene>
<feature type="domain" description="AAA" evidence="1">
    <location>
        <begin position="130"/>
        <end position="308"/>
    </location>
</feature>
<dbReference type="Proteomes" id="UP000182769">
    <property type="component" value="Unassembled WGS sequence"/>
</dbReference>
<dbReference type="PANTHER" id="PTHR13696">
    <property type="entry name" value="P-LOOP CONTAINING NUCLEOSIDE TRIPHOSPHATE HYDROLASE"/>
    <property type="match status" value="1"/>
</dbReference>
<evidence type="ECO:0000259" key="1">
    <source>
        <dbReference type="Pfam" id="PF13614"/>
    </source>
</evidence>
<name>A0A0K6IUG6_9GAMM</name>
<dbReference type="InterPro" id="IPR027417">
    <property type="entry name" value="P-loop_NTPase"/>
</dbReference>
<sequence>MSHPFMIPLEKMESVGANMRMQRLSLRDQITNSIKVYTESGEELDMDRAVRRTSVSLTVLRKLIGGRKETADQIIAECTEKGIIEDPVTIGRSKTSAYTYGEQVKVLNYIGKPFNSLEVAKGKYIELNPTVIAIANRKGGTGKSTIVQTLASKLALDLDLMGRVCIVDLDTQGSNISFCRLKGDPHQEIPLTLTDILVSDYESEEYNLSKQYEEIHGFEDMILNTPYPTHIPTLDIMPSLPSDERIVGFEKEPEAIDAIFKKFYRVLEILKTRYDYIIFDTPPSDSFNTWLAIDVADYFLTPFRPHELDYDATSLFLSSTPSRLRELPSQGKNLKDFKILITDHESKSISEGRVKHRTIGLATGSIINGTVEHSEAFKYASETSQFIWDLYTEDVSRTQYTKAMSSLNPVYDHFKQDLMRIANPENDLNNLV</sequence>
<dbReference type="CDD" id="cd02042">
    <property type="entry name" value="ParAB_family"/>
    <property type="match status" value="1"/>
</dbReference>
<protein>
    <submittedName>
        <fullName evidence="2">Cellulose biosynthesis protein BcsQ</fullName>
    </submittedName>
</protein>
<dbReference type="PANTHER" id="PTHR13696:SF52">
    <property type="entry name" value="PARA FAMILY PROTEIN CT_582"/>
    <property type="match status" value="1"/>
</dbReference>
<dbReference type="Pfam" id="PF13614">
    <property type="entry name" value="AAA_31"/>
    <property type="match status" value="1"/>
</dbReference>
<proteinExistence type="predicted"/>
<dbReference type="AlphaFoldDB" id="A0A0K6IUG6"/>
<dbReference type="EMBL" id="CYHG01000021">
    <property type="protein sequence ID" value="CUB06709.1"/>
    <property type="molecule type" value="Genomic_DNA"/>
</dbReference>
<keyword evidence="3" id="KW-1185">Reference proteome</keyword>
<reference evidence="3" key="1">
    <citation type="submission" date="2015-08" db="EMBL/GenBank/DDBJ databases">
        <authorList>
            <person name="Varghese N."/>
        </authorList>
    </citation>
    <scope>NUCLEOTIDE SEQUENCE [LARGE SCALE GENOMIC DNA]</scope>
    <source>
        <strain evidence="3">JCM 18476</strain>
    </source>
</reference>
<evidence type="ECO:0000313" key="2">
    <source>
        <dbReference type="EMBL" id="CUB06709.1"/>
    </source>
</evidence>
<evidence type="ECO:0000313" key="3">
    <source>
        <dbReference type="Proteomes" id="UP000182769"/>
    </source>
</evidence>
<organism evidence="2 3">
    <name type="scientific">Marinomonas fungiae</name>
    <dbReference type="NCBI Taxonomy" id="1137284"/>
    <lineage>
        <taxon>Bacteria</taxon>
        <taxon>Pseudomonadati</taxon>
        <taxon>Pseudomonadota</taxon>
        <taxon>Gammaproteobacteria</taxon>
        <taxon>Oceanospirillales</taxon>
        <taxon>Oceanospirillaceae</taxon>
        <taxon>Marinomonas</taxon>
    </lineage>
</organism>
<dbReference type="STRING" id="1137284.GCA_001418205_03749"/>
<dbReference type="InterPro" id="IPR050678">
    <property type="entry name" value="DNA_Partitioning_ATPase"/>
</dbReference>
<dbReference type="Gene3D" id="3.40.50.300">
    <property type="entry name" value="P-loop containing nucleotide triphosphate hydrolases"/>
    <property type="match status" value="1"/>
</dbReference>
<dbReference type="InterPro" id="IPR025669">
    <property type="entry name" value="AAA_dom"/>
</dbReference>
<dbReference type="SUPFAM" id="SSF52540">
    <property type="entry name" value="P-loop containing nucleoside triphosphate hydrolases"/>
    <property type="match status" value="1"/>
</dbReference>